<name>A0A948RTE7_UNCEI</name>
<reference evidence="2" key="1">
    <citation type="submission" date="2021-05" db="EMBL/GenBank/DDBJ databases">
        <title>Energy efficiency and biological interactions define the core microbiome of deep oligotrophic groundwater.</title>
        <authorList>
            <person name="Mehrshad M."/>
            <person name="Lopez-Fernandez M."/>
            <person name="Bell E."/>
            <person name="Bernier-Latmani R."/>
            <person name="Bertilsson S."/>
            <person name="Dopson M."/>
        </authorList>
    </citation>
    <scope>NUCLEOTIDE SEQUENCE</scope>
    <source>
        <strain evidence="2">Modern_marine.mb.64</strain>
    </source>
</reference>
<dbReference type="AlphaFoldDB" id="A0A948RTE7"/>
<dbReference type="Pfam" id="PF13229">
    <property type="entry name" value="Beta_helix"/>
    <property type="match status" value="1"/>
</dbReference>
<accession>A0A948RTE7</accession>
<organism evidence="2 3">
    <name type="scientific">Eiseniibacteriota bacterium</name>
    <dbReference type="NCBI Taxonomy" id="2212470"/>
    <lineage>
        <taxon>Bacteria</taxon>
        <taxon>Candidatus Eiseniibacteriota</taxon>
    </lineage>
</organism>
<evidence type="ECO:0000313" key="3">
    <source>
        <dbReference type="Proteomes" id="UP000777784"/>
    </source>
</evidence>
<proteinExistence type="predicted"/>
<gene>
    <name evidence="2" type="ORF">KJ970_07090</name>
</gene>
<dbReference type="Gene3D" id="2.160.20.10">
    <property type="entry name" value="Single-stranded right-handed beta-helix, Pectin lyase-like"/>
    <property type="match status" value="1"/>
</dbReference>
<dbReference type="PANTHER" id="PTHR11319:SF35">
    <property type="entry name" value="OUTER MEMBRANE PROTEIN PMPC-RELATED"/>
    <property type="match status" value="1"/>
</dbReference>
<protein>
    <submittedName>
        <fullName evidence="2">Right-handed parallel beta-helix repeat-containing protein</fullName>
    </submittedName>
</protein>
<evidence type="ECO:0000313" key="2">
    <source>
        <dbReference type="EMBL" id="MBU2690678.1"/>
    </source>
</evidence>
<dbReference type="InterPro" id="IPR012334">
    <property type="entry name" value="Pectin_lyas_fold"/>
</dbReference>
<dbReference type="SUPFAM" id="SSF51126">
    <property type="entry name" value="Pectin lyase-like"/>
    <property type="match status" value="1"/>
</dbReference>
<dbReference type="EMBL" id="JAHJDP010000034">
    <property type="protein sequence ID" value="MBU2690678.1"/>
    <property type="molecule type" value="Genomic_DNA"/>
</dbReference>
<evidence type="ECO:0000259" key="1">
    <source>
        <dbReference type="Pfam" id="PF13229"/>
    </source>
</evidence>
<sequence>MKRVRQNPRRPIAVAIFPCAFSSFFLSALPSLLLPAFLSTGAIAETYHVPGDYPSIGSAIGVAAWGDTVLVGPGTYRERNHDTELGSAKYILKNGITLLSEGGPSATVLDGEREGTVLYANDVGAATIIEGFTIARGESSGDYPDIFGGGILCSASSPAFRDCVITGNVADHGGGLYCINGSAPSFLNCTFMSNEALYRGGGIFISSSEPTFENCIITGNRGESGGGIYTTYDASVFLGCTISGNEATYRGGGFYCFLTSTPVELERVILRGNCAAVGGQDAQLKWSGFSLTCNALRWDGIEGTNHQLIVNSLQVVEDPLFCEPEPCDEAPTPLGNYTLAGSSPCLPESSPCGRLIGALGAGCTIPSPTLSISWGRLKLGR</sequence>
<feature type="domain" description="Right handed beta helix" evidence="1">
    <location>
        <begin position="147"/>
        <end position="261"/>
    </location>
</feature>
<dbReference type="Proteomes" id="UP000777784">
    <property type="component" value="Unassembled WGS sequence"/>
</dbReference>
<dbReference type="PANTHER" id="PTHR11319">
    <property type="entry name" value="G PROTEIN-COUPLED RECEPTOR-RELATED"/>
    <property type="match status" value="1"/>
</dbReference>
<dbReference type="InterPro" id="IPR011050">
    <property type="entry name" value="Pectin_lyase_fold/virulence"/>
</dbReference>
<dbReference type="InterPro" id="IPR039448">
    <property type="entry name" value="Beta_helix"/>
</dbReference>
<comment type="caution">
    <text evidence="2">The sequence shown here is derived from an EMBL/GenBank/DDBJ whole genome shotgun (WGS) entry which is preliminary data.</text>
</comment>